<proteinExistence type="predicted"/>
<dbReference type="Proteomes" id="UP000813462">
    <property type="component" value="Unassembled WGS sequence"/>
</dbReference>
<protein>
    <recommendedName>
        <fullName evidence="1">DM2 domain-containing protein</fullName>
    </recommendedName>
</protein>
<gene>
    <name evidence="2" type="ORF">FEM48_Zijuj06G0165000</name>
</gene>
<sequence>MMAMKTLAKVLAWEERDLLLGSPSPRSGVYSPGGRGTSRVLEEELGLFLENPMSALIGILGKDRIVEGANEEEEETEVQGGDGIKCVRKRTQGFNGGSKGSLNFCSSKGSPTLLSIMMMVPVSPVHSNFLETSEASHSHAVKKVWEYVKLHNL</sequence>
<evidence type="ECO:0000313" key="3">
    <source>
        <dbReference type="Proteomes" id="UP000813462"/>
    </source>
</evidence>
<dbReference type="InterPro" id="IPR036885">
    <property type="entry name" value="SWIB_MDM2_dom_sf"/>
</dbReference>
<dbReference type="Pfam" id="PF02201">
    <property type="entry name" value="SWIB"/>
    <property type="match status" value="1"/>
</dbReference>
<dbReference type="CDD" id="cd10567">
    <property type="entry name" value="SWIB-MDM2_like"/>
    <property type="match status" value="1"/>
</dbReference>
<reference evidence="2" key="1">
    <citation type="journal article" date="2021" name="Front. Plant Sci.">
        <title>Chromosome-Scale Genome Assembly for Chinese Sour Jujube and Insights Into Its Genome Evolution and Domestication Signature.</title>
        <authorList>
            <person name="Shen L.-Y."/>
            <person name="Luo H."/>
            <person name="Wang X.-L."/>
            <person name="Wang X.-M."/>
            <person name="Qiu X.-J."/>
            <person name="Liu H."/>
            <person name="Zhou S.-S."/>
            <person name="Jia K.-H."/>
            <person name="Nie S."/>
            <person name="Bao Y.-T."/>
            <person name="Zhang R.-G."/>
            <person name="Yun Q.-Z."/>
            <person name="Chai Y.-H."/>
            <person name="Lu J.-Y."/>
            <person name="Li Y."/>
            <person name="Zhao S.-W."/>
            <person name="Mao J.-F."/>
            <person name="Jia S.-G."/>
            <person name="Mao Y.-M."/>
        </authorList>
    </citation>
    <scope>NUCLEOTIDE SEQUENCE</scope>
    <source>
        <strain evidence="2">AT0</strain>
        <tissue evidence="2">Leaf</tissue>
    </source>
</reference>
<feature type="domain" description="DM2" evidence="1">
    <location>
        <begin position="120"/>
        <end position="153"/>
    </location>
</feature>
<dbReference type="EMBL" id="JAEACU010000006">
    <property type="protein sequence ID" value="KAH7524869.1"/>
    <property type="molecule type" value="Genomic_DNA"/>
</dbReference>
<dbReference type="SUPFAM" id="SSF47592">
    <property type="entry name" value="SWIB/MDM2 domain"/>
    <property type="match status" value="1"/>
</dbReference>
<organism evidence="2 3">
    <name type="scientific">Ziziphus jujuba var. spinosa</name>
    <dbReference type="NCBI Taxonomy" id="714518"/>
    <lineage>
        <taxon>Eukaryota</taxon>
        <taxon>Viridiplantae</taxon>
        <taxon>Streptophyta</taxon>
        <taxon>Embryophyta</taxon>
        <taxon>Tracheophyta</taxon>
        <taxon>Spermatophyta</taxon>
        <taxon>Magnoliopsida</taxon>
        <taxon>eudicotyledons</taxon>
        <taxon>Gunneridae</taxon>
        <taxon>Pentapetalae</taxon>
        <taxon>rosids</taxon>
        <taxon>fabids</taxon>
        <taxon>Rosales</taxon>
        <taxon>Rhamnaceae</taxon>
        <taxon>Paliureae</taxon>
        <taxon>Ziziphus</taxon>
    </lineage>
</organism>
<evidence type="ECO:0000259" key="1">
    <source>
        <dbReference type="Pfam" id="PF02201"/>
    </source>
</evidence>
<name>A0A978VAD4_ZIZJJ</name>
<dbReference type="InterPro" id="IPR003121">
    <property type="entry name" value="SWIB_MDM2_domain"/>
</dbReference>
<evidence type="ECO:0000313" key="2">
    <source>
        <dbReference type="EMBL" id="KAH7524869.1"/>
    </source>
</evidence>
<comment type="caution">
    <text evidence="2">The sequence shown here is derived from an EMBL/GenBank/DDBJ whole genome shotgun (WGS) entry which is preliminary data.</text>
</comment>
<dbReference type="AlphaFoldDB" id="A0A978VAD4"/>
<accession>A0A978VAD4</accession>